<gene>
    <name evidence="1" type="ordered locus">Anacy_4230</name>
</gene>
<evidence type="ECO:0008006" key="3">
    <source>
        <dbReference type="Google" id="ProtNLM"/>
    </source>
</evidence>
<dbReference type="OrthoDB" id="496013at2"/>
<dbReference type="PATRIC" id="fig|272123.3.peg.4605"/>
<reference evidence="2" key="1">
    <citation type="journal article" date="2013" name="Proc. Natl. Acad. Sci. U.S.A.">
        <title>Improving the coverage of the cyanobacterial phylum using diversity-driven genome sequencing.</title>
        <authorList>
            <person name="Shih P.M."/>
            <person name="Wu D."/>
            <person name="Latifi A."/>
            <person name="Axen S.D."/>
            <person name="Fewer D.P."/>
            <person name="Talla E."/>
            <person name="Calteau A."/>
            <person name="Cai F."/>
            <person name="Tandeau de Marsac N."/>
            <person name="Rippka R."/>
            <person name="Herdman M."/>
            <person name="Sivonen K."/>
            <person name="Coursin T."/>
            <person name="Laurent T."/>
            <person name="Goodwin L."/>
            <person name="Nolan M."/>
            <person name="Davenport K.W."/>
            <person name="Han C.S."/>
            <person name="Rubin E.M."/>
            <person name="Eisen J.A."/>
            <person name="Woyke T."/>
            <person name="Gugger M."/>
            <person name="Kerfeld C.A."/>
        </authorList>
    </citation>
    <scope>NUCLEOTIDE SEQUENCE [LARGE SCALE GENOMIC DNA]</scope>
    <source>
        <strain evidence="2">ATCC 27899 / PCC 7122</strain>
    </source>
</reference>
<evidence type="ECO:0000313" key="1">
    <source>
        <dbReference type="EMBL" id="AFZ59595.1"/>
    </source>
</evidence>
<name>K9ZMP9_ANACC</name>
<dbReference type="KEGG" id="acy:Anacy_4230"/>
<dbReference type="RefSeq" id="WP_015216212.1">
    <property type="nucleotide sequence ID" value="NC_019771.1"/>
</dbReference>
<protein>
    <recommendedName>
        <fullName evidence="3">HEPN domain-containing protein</fullName>
    </recommendedName>
</protein>
<organism evidence="1 2">
    <name type="scientific">Anabaena cylindrica (strain ATCC 27899 / PCC 7122)</name>
    <dbReference type="NCBI Taxonomy" id="272123"/>
    <lineage>
        <taxon>Bacteria</taxon>
        <taxon>Bacillati</taxon>
        <taxon>Cyanobacteriota</taxon>
        <taxon>Cyanophyceae</taxon>
        <taxon>Nostocales</taxon>
        <taxon>Nostocaceae</taxon>
        <taxon>Anabaena</taxon>
    </lineage>
</organism>
<sequence>MTCKRYLVQAQNNENAARSIETIYPDWSVTMCFYAALHWVEYYACQRGDDIPSQFPEKSPHDSRRGYVRKLAKKLDNRSLEKLYNDLESASQKARYLEGVKYISAIDYFKGHESEVGKSFEKLQQIKDILDKIK</sequence>
<keyword evidence="2" id="KW-1185">Reference proteome</keyword>
<evidence type="ECO:0000313" key="2">
    <source>
        <dbReference type="Proteomes" id="UP000010474"/>
    </source>
</evidence>
<dbReference type="HOGENOM" id="CLU_1914950_0_0_3"/>
<dbReference type="Proteomes" id="UP000010474">
    <property type="component" value="Chromosome"/>
</dbReference>
<dbReference type="STRING" id="272123.Anacy_4230"/>
<proteinExistence type="predicted"/>
<dbReference type="EMBL" id="CP003659">
    <property type="protein sequence ID" value="AFZ59595.1"/>
    <property type="molecule type" value="Genomic_DNA"/>
</dbReference>
<dbReference type="AlphaFoldDB" id="K9ZMP9"/>
<accession>K9ZMP9</accession>